<feature type="compositionally biased region" description="Basic and acidic residues" evidence="1">
    <location>
        <begin position="224"/>
        <end position="254"/>
    </location>
</feature>
<dbReference type="EMBL" id="LGRX02013665">
    <property type="protein sequence ID" value="KAK3265836.1"/>
    <property type="molecule type" value="Genomic_DNA"/>
</dbReference>
<feature type="non-terminal residue" evidence="3">
    <location>
        <position position="1"/>
    </location>
</feature>
<evidence type="ECO:0000313" key="3">
    <source>
        <dbReference type="EMBL" id="KAK3265836.1"/>
    </source>
</evidence>
<keyword evidence="2" id="KW-1133">Transmembrane helix</keyword>
<accession>A0AAE0FV79</accession>
<gene>
    <name evidence="3" type="ORF">CYMTET_25511</name>
</gene>
<proteinExistence type="predicted"/>
<evidence type="ECO:0000313" key="4">
    <source>
        <dbReference type="Proteomes" id="UP001190700"/>
    </source>
</evidence>
<sequence>EAVLYICSSATVLFVLILIYLLRISFVRVCCLETIVEYEPGGEVLEPESETCSCKSLGGVVTGFVMDTGSCIPAVEQSFCITCFLTASFCLALRGGPTEEEEEDYDSSHDDGSEVATPCSYASSAYALSSAGPVTEGAEGAIHHAKKKRKNKVIRGKKKTFSSKESGSASGVEKEEEGDEENGLNGKRRSSVYVLMQQAKKSLKAKSRGVYRKRGSKKRKRKVPRVETRETIKEDPDPGKDEQSVHRDNSARAKDGMHTFYIPDSFNHRRDEPADGPYGACFFWIPTADLSWRQNSVVEL</sequence>
<feature type="compositionally biased region" description="Basic residues" evidence="1">
    <location>
        <begin position="201"/>
        <end position="223"/>
    </location>
</feature>
<organism evidence="3 4">
    <name type="scientific">Cymbomonas tetramitiformis</name>
    <dbReference type="NCBI Taxonomy" id="36881"/>
    <lineage>
        <taxon>Eukaryota</taxon>
        <taxon>Viridiplantae</taxon>
        <taxon>Chlorophyta</taxon>
        <taxon>Pyramimonadophyceae</taxon>
        <taxon>Pyramimonadales</taxon>
        <taxon>Pyramimonadaceae</taxon>
        <taxon>Cymbomonas</taxon>
    </lineage>
</organism>
<protein>
    <submittedName>
        <fullName evidence="3">Uncharacterized protein</fullName>
    </submittedName>
</protein>
<evidence type="ECO:0000256" key="1">
    <source>
        <dbReference type="SAM" id="MobiDB-lite"/>
    </source>
</evidence>
<keyword evidence="2" id="KW-0812">Transmembrane</keyword>
<keyword evidence="2" id="KW-0472">Membrane</keyword>
<feature type="transmembrane region" description="Helical" evidence="2">
    <location>
        <begin position="5"/>
        <end position="22"/>
    </location>
</feature>
<keyword evidence="4" id="KW-1185">Reference proteome</keyword>
<feature type="compositionally biased region" description="Basic residues" evidence="1">
    <location>
        <begin position="143"/>
        <end position="161"/>
    </location>
</feature>
<evidence type="ECO:0000256" key="2">
    <source>
        <dbReference type="SAM" id="Phobius"/>
    </source>
</evidence>
<feature type="region of interest" description="Disordered" evidence="1">
    <location>
        <begin position="138"/>
        <end position="254"/>
    </location>
</feature>
<dbReference type="Proteomes" id="UP001190700">
    <property type="component" value="Unassembled WGS sequence"/>
</dbReference>
<name>A0AAE0FV79_9CHLO</name>
<reference evidence="3 4" key="1">
    <citation type="journal article" date="2015" name="Genome Biol. Evol.">
        <title>Comparative Genomics of a Bacterivorous Green Alga Reveals Evolutionary Causalities and Consequences of Phago-Mixotrophic Mode of Nutrition.</title>
        <authorList>
            <person name="Burns J.A."/>
            <person name="Paasch A."/>
            <person name="Narechania A."/>
            <person name="Kim E."/>
        </authorList>
    </citation>
    <scope>NUCLEOTIDE SEQUENCE [LARGE SCALE GENOMIC DNA]</scope>
    <source>
        <strain evidence="3 4">PLY_AMNH</strain>
    </source>
</reference>
<comment type="caution">
    <text evidence="3">The sequence shown here is derived from an EMBL/GenBank/DDBJ whole genome shotgun (WGS) entry which is preliminary data.</text>
</comment>
<dbReference type="AlphaFoldDB" id="A0AAE0FV79"/>